<dbReference type="RefSeq" id="WP_380817774.1">
    <property type="nucleotide sequence ID" value="NZ_JBHTJN010000001.1"/>
</dbReference>
<evidence type="ECO:0000313" key="3">
    <source>
        <dbReference type="Proteomes" id="UP001596996"/>
    </source>
</evidence>
<dbReference type="EMBL" id="JBHTJN010000001">
    <property type="protein sequence ID" value="MFD0965276.1"/>
    <property type="molecule type" value="Genomic_DNA"/>
</dbReference>
<accession>A0ABW3I652</accession>
<comment type="caution">
    <text evidence="2">The sequence shown here is derived from an EMBL/GenBank/DDBJ whole genome shotgun (WGS) entry which is preliminary data.</text>
</comment>
<dbReference type="Proteomes" id="UP001596996">
    <property type="component" value="Unassembled WGS sequence"/>
</dbReference>
<proteinExistence type="predicted"/>
<feature type="domain" description="Phage head morphogenesis" evidence="1">
    <location>
        <begin position="157"/>
        <end position="263"/>
    </location>
</feature>
<dbReference type="SUPFAM" id="SSF102824">
    <property type="entry name" value="Colicin D/E5 nuclease domain"/>
    <property type="match status" value="1"/>
</dbReference>
<evidence type="ECO:0000259" key="1">
    <source>
        <dbReference type="Pfam" id="PF04233"/>
    </source>
</evidence>
<dbReference type="InterPro" id="IPR037178">
    <property type="entry name" value="ColicinD_C_sf"/>
</dbReference>
<sequence length="410" mass="47473">MLMNLPEIWKNQKNKPKIRKFKLNKTSKQTEFWYSRQLLGLVGVLRKQVEGALQQPQSPFLMDSDNDFKAFDTQRFLDIVKKLSGNDRSLTVENIAQEFVKRGNQQNVREVTANLQRQTGIDLQGFLGNSPALLEKVNLLTTANIQLIKSISSQYLDKVQTAVTQSVMTGKLNADLAKEIREIGNVTESRARLIARDQSSKLNATLTQVRHQDLGIKKYRWSTSGDERVRSSHAENDGKIFSYDDPPETGHPGHEINCRCVQIPVLDEKSVQEKITRIERIEKAFNTPIPVDPTDKVVLPKVETKRFGTLEFGEKQVRDKIKHYRKYFNPFEKRSNPSVWRTYQKELIRQLNHKDTIAFGHYRDVKDSKVFYNRKTGWVMIFVNGVYLSSMKMIRHSSQWKNYLKNGRLG</sequence>
<protein>
    <submittedName>
        <fullName evidence="2">Phage head morphogenesis protein</fullName>
    </submittedName>
</protein>
<name>A0ABW3I652_9PAST</name>
<evidence type="ECO:0000313" key="2">
    <source>
        <dbReference type="EMBL" id="MFD0965276.1"/>
    </source>
</evidence>
<dbReference type="InterPro" id="IPR038233">
    <property type="entry name" value="Colicin_D/E5_nuclease"/>
</dbReference>
<keyword evidence="3" id="KW-1185">Reference proteome</keyword>
<organism evidence="2 3">
    <name type="scientific">Seminibacterium arietis</name>
    <dbReference type="NCBI Taxonomy" id="1173502"/>
    <lineage>
        <taxon>Bacteria</taxon>
        <taxon>Pseudomonadati</taxon>
        <taxon>Pseudomonadota</taxon>
        <taxon>Gammaproteobacteria</taxon>
        <taxon>Pasteurellales</taxon>
        <taxon>Pasteurellaceae</taxon>
        <taxon>Seminibacterium</taxon>
    </lineage>
</organism>
<dbReference type="Pfam" id="PF04233">
    <property type="entry name" value="Phage_Mu_F"/>
    <property type="match status" value="1"/>
</dbReference>
<dbReference type="NCBIfam" id="TIGR01641">
    <property type="entry name" value="phageSPP1_gp7"/>
    <property type="match status" value="1"/>
</dbReference>
<dbReference type="InterPro" id="IPR006528">
    <property type="entry name" value="Phage_head_morphogenesis_dom"/>
</dbReference>
<reference evidence="3" key="1">
    <citation type="journal article" date="2019" name="Int. J. Syst. Evol. Microbiol.">
        <title>The Global Catalogue of Microorganisms (GCM) 10K type strain sequencing project: providing services to taxonomists for standard genome sequencing and annotation.</title>
        <authorList>
            <consortium name="The Broad Institute Genomics Platform"/>
            <consortium name="The Broad Institute Genome Sequencing Center for Infectious Disease"/>
            <person name="Wu L."/>
            <person name="Ma J."/>
        </authorList>
    </citation>
    <scope>NUCLEOTIDE SEQUENCE [LARGE SCALE GENOMIC DNA]</scope>
    <source>
        <strain evidence="3">CCUG 61707</strain>
    </source>
</reference>
<gene>
    <name evidence="2" type="ORF">ACFQ02_00125</name>
</gene>
<dbReference type="Gene3D" id="3.10.450.200">
    <property type="match status" value="1"/>
</dbReference>